<dbReference type="Pfam" id="PF01490">
    <property type="entry name" value="Aa_trans"/>
    <property type="match status" value="1"/>
</dbReference>
<evidence type="ECO:0000256" key="5">
    <source>
        <dbReference type="ARBA" id="ARBA00023180"/>
    </source>
</evidence>
<keyword evidence="3 7" id="KW-1133">Transmembrane helix</keyword>
<sequence length="272" mass="31107">MSSQYSTVIGLIFVFNLIIGPGSLTLPGVVQETGWLLSSLFIAILAFFSYITFSFIIEAITITNSITQLRKLQMMKSVTRILKSHKDMMPQVSSVNYDRISNASTDSYNSENELPIFDNSVLPTSSMQRSLMDFPPESVELLSLDNRIELGEMVTVLLPPFAKVIFFFSISGYLFGDLAIYYKAIGQSLVDFTCDHKLNNNSANKSDLCWDNFSYTKHEIYLSYLMLYIFIIGPFTFFNAQKTKYLQVVSFFMRIIGKFYFTHTVYIFTFGF</sequence>
<feature type="domain" description="Amino acid transporter transmembrane" evidence="8">
    <location>
        <begin position="6"/>
        <end position="63"/>
    </location>
</feature>
<evidence type="ECO:0000256" key="7">
    <source>
        <dbReference type="SAM" id="Phobius"/>
    </source>
</evidence>
<evidence type="ECO:0000259" key="8">
    <source>
        <dbReference type="Pfam" id="PF01490"/>
    </source>
</evidence>
<gene>
    <name evidence="9" type="ORF">g.146471</name>
</gene>
<dbReference type="EMBL" id="GGMR01011938">
    <property type="protein sequence ID" value="MBY24557.1"/>
    <property type="molecule type" value="Transcribed_RNA"/>
</dbReference>
<keyword evidence="2 7" id="KW-0812">Transmembrane</keyword>
<dbReference type="AlphaFoldDB" id="A0A2S2P517"/>
<feature type="transmembrane region" description="Helical" evidence="7">
    <location>
        <begin position="7"/>
        <end position="29"/>
    </location>
</feature>
<comment type="subcellular location">
    <subcellularLocation>
        <location evidence="1">Membrane</location>
        <topology evidence="1">Multi-pass membrane protein</topology>
    </subcellularLocation>
</comment>
<evidence type="ECO:0000256" key="3">
    <source>
        <dbReference type="ARBA" id="ARBA00022989"/>
    </source>
</evidence>
<dbReference type="GO" id="GO:0016020">
    <property type="term" value="C:membrane"/>
    <property type="evidence" value="ECO:0007669"/>
    <property type="project" value="UniProtKB-SubCell"/>
</dbReference>
<organism evidence="9">
    <name type="scientific">Schizaphis graminum</name>
    <name type="common">Green bug aphid</name>
    <dbReference type="NCBI Taxonomy" id="13262"/>
    <lineage>
        <taxon>Eukaryota</taxon>
        <taxon>Metazoa</taxon>
        <taxon>Ecdysozoa</taxon>
        <taxon>Arthropoda</taxon>
        <taxon>Hexapoda</taxon>
        <taxon>Insecta</taxon>
        <taxon>Pterygota</taxon>
        <taxon>Neoptera</taxon>
        <taxon>Paraneoptera</taxon>
        <taxon>Hemiptera</taxon>
        <taxon>Sternorrhyncha</taxon>
        <taxon>Aphidomorpha</taxon>
        <taxon>Aphidoidea</taxon>
        <taxon>Aphididae</taxon>
        <taxon>Aphidini</taxon>
        <taxon>Schizaphis</taxon>
    </lineage>
</organism>
<evidence type="ECO:0000256" key="6">
    <source>
        <dbReference type="ARBA" id="ARBA00038166"/>
    </source>
</evidence>
<evidence type="ECO:0000256" key="4">
    <source>
        <dbReference type="ARBA" id="ARBA00023136"/>
    </source>
</evidence>
<name>A0A2S2P517_SCHGA</name>
<keyword evidence="5" id="KW-0325">Glycoprotein</keyword>
<evidence type="ECO:0000313" key="9">
    <source>
        <dbReference type="EMBL" id="MBY24557.1"/>
    </source>
</evidence>
<feature type="transmembrane region" description="Helical" evidence="7">
    <location>
        <begin position="161"/>
        <end position="182"/>
    </location>
</feature>
<evidence type="ECO:0000256" key="2">
    <source>
        <dbReference type="ARBA" id="ARBA00022692"/>
    </source>
</evidence>
<comment type="similarity">
    <text evidence="6">Belongs to the TMEM104 family.</text>
</comment>
<feature type="transmembrane region" description="Helical" evidence="7">
    <location>
        <begin position="220"/>
        <end position="239"/>
    </location>
</feature>
<feature type="transmembrane region" description="Helical" evidence="7">
    <location>
        <begin position="35"/>
        <end position="66"/>
    </location>
</feature>
<keyword evidence="4 7" id="KW-0472">Membrane</keyword>
<proteinExistence type="inferred from homology"/>
<evidence type="ECO:0000256" key="1">
    <source>
        <dbReference type="ARBA" id="ARBA00004141"/>
    </source>
</evidence>
<protein>
    <submittedName>
        <fullName evidence="9">Transmembrane protein</fullName>
    </submittedName>
</protein>
<dbReference type="InterPro" id="IPR013057">
    <property type="entry name" value="AA_transpt_TM"/>
</dbReference>
<accession>A0A2S2P517</accession>
<dbReference type="PANTHER" id="PTHR16189:SF0">
    <property type="entry name" value="TRANSMEMBRANE PROTEIN 104"/>
    <property type="match status" value="1"/>
</dbReference>
<feature type="transmembrane region" description="Helical" evidence="7">
    <location>
        <begin position="251"/>
        <end position="271"/>
    </location>
</feature>
<reference evidence="9" key="1">
    <citation type="submission" date="2018-04" db="EMBL/GenBank/DDBJ databases">
        <title>Transcriptome of Schizaphis graminum biotype I.</title>
        <authorList>
            <person name="Scully E.D."/>
            <person name="Geib S.M."/>
            <person name="Palmer N.A."/>
            <person name="Koch K."/>
            <person name="Bradshaw J."/>
            <person name="Heng-Moss T."/>
            <person name="Sarath G."/>
        </authorList>
    </citation>
    <scope>NUCLEOTIDE SEQUENCE</scope>
</reference>
<dbReference type="PANTHER" id="PTHR16189">
    <property type="entry name" value="TRANSMEMBRANE PROTEIN 104-RELATED"/>
    <property type="match status" value="1"/>
</dbReference>